<reference evidence="2" key="1">
    <citation type="journal article" date="2019" name="Int. J. Syst. Evol. Microbiol.">
        <title>The Global Catalogue of Microorganisms (GCM) 10K type strain sequencing project: providing services to taxonomists for standard genome sequencing and annotation.</title>
        <authorList>
            <consortium name="The Broad Institute Genomics Platform"/>
            <consortium name="The Broad Institute Genome Sequencing Center for Infectious Disease"/>
            <person name="Wu L."/>
            <person name="Ma J."/>
        </authorList>
    </citation>
    <scope>NUCLEOTIDE SEQUENCE [LARGE SCALE GENOMIC DNA]</scope>
    <source>
        <strain evidence="2">NBRC 102122</strain>
    </source>
</reference>
<dbReference type="EMBL" id="BSOP01000030">
    <property type="protein sequence ID" value="GLR52605.1"/>
    <property type="molecule type" value="Genomic_DNA"/>
</dbReference>
<name>A0ABQ5ZKN7_9HYPH</name>
<gene>
    <name evidence="1" type="ORF">GCM10007923_38190</name>
</gene>
<evidence type="ECO:0000313" key="2">
    <source>
        <dbReference type="Proteomes" id="UP001156702"/>
    </source>
</evidence>
<comment type="caution">
    <text evidence="1">The sequence shown here is derived from an EMBL/GenBank/DDBJ whole genome shotgun (WGS) entry which is preliminary data.</text>
</comment>
<proteinExistence type="predicted"/>
<protein>
    <submittedName>
        <fullName evidence="1">Uncharacterized protein</fullName>
    </submittedName>
</protein>
<evidence type="ECO:0000313" key="1">
    <source>
        <dbReference type="EMBL" id="GLR52605.1"/>
    </source>
</evidence>
<keyword evidence="2" id="KW-1185">Reference proteome</keyword>
<organism evidence="1 2">
    <name type="scientific">Shinella yambaruensis</name>
    <dbReference type="NCBI Taxonomy" id="415996"/>
    <lineage>
        <taxon>Bacteria</taxon>
        <taxon>Pseudomonadati</taxon>
        <taxon>Pseudomonadota</taxon>
        <taxon>Alphaproteobacteria</taxon>
        <taxon>Hyphomicrobiales</taxon>
        <taxon>Rhizobiaceae</taxon>
        <taxon>Shinella</taxon>
    </lineage>
</organism>
<sequence length="129" mass="14623">MWTGAPTPFTRPGATTLFRAAPAYLLHPLSRRQARLLFHLSAPAGEQVVARRGGFLPLVGVFFRPIDKINAIIETYLKAIAGFTRYTQFLDTDMLAQAANPTWREWQAFAARELQPSRFGLYGSYWKFT</sequence>
<dbReference type="Proteomes" id="UP001156702">
    <property type="component" value="Unassembled WGS sequence"/>
</dbReference>
<accession>A0ABQ5ZKN7</accession>